<dbReference type="Pfam" id="PF22685">
    <property type="entry name" value="Gal80p_C-like"/>
    <property type="match status" value="1"/>
</dbReference>
<evidence type="ECO:0000313" key="4">
    <source>
        <dbReference type="EMBL" id="PON26455.1"/>
    </source>
</evidence>
<reference evidence="4" key="3">
    <citation type="submission" date="2017-08" db="EMBL/GenBank/DDBJ databases">
        <title>Trichoderma gamsii strain T6085, whole genome shotgun sequencing project.</title>
        <authorList>
            <person name="Baroncelli R."/>
        </authorList>
    </citation>
    <scope>NUCLEOTIDE SEQUENCE</scope>
    <source>
        <strain evidence="4">T6085</strain>
    </source>
</reference>
<evidence type="ECO:0000259" key="2">
    <source>
        <dbReference type="Pfam" id="PF22685"/>
    </source>
</evidence>
<dbReference type="EMBL" id="MTYH01000024">
    <property type="protein sequence ID" value="PNP45627.1"/>
    <property type="molecule type" value="Genomic_DNA"/>
</dbReference>
<gene>
    <name evidence="4" type="ORF">TGAM01_v204465</name>
    <name evidence="3" type="ORF">TGAMA5MH_02850</name>
</gene>
<dbReference type="PANTHER" id="PTHR43708:SF1">
    <property type="entry name" value="GALACTOSE_LACTOSE METABOLISM REGULATORY PROTEIN GAL80"/>
    <property type="match status" value="1"/>
</dbReference>
<comment type="caution">
    <text evidence="4">The sequence shown here is derived from an EMBL/GenBank/DDBJ whole genome shotgun (WGS) entry which is preliminary data.</text>
</comment>
<dbReference type="AlphaFoldDB" id="A0A0W7VH92"/>
<dbReference type="Proteomes" id="UP000054821">
    <property type="component" value="Unassembled WGS sequence"/>
</dbReference>
<evidence type="ECO:0000313" key="6">
    <source>
        <dbReference type="Proteomes" id="UP000236546"/>
    </source>
</evidence>
<dbReference type="InterPro" id="IPR055080">
    <property type="entry name" value="Gal80p-like_C"/>
</dbReference>
<organism evidence="4 5">
    <name type="scientific">Trichoderma gamsii</name>
    <dbReference type="NCBI Taxonomy" id="398673"/>
    <lineage>
        <taxon>Eukaryota</taxon>
        <taxon>Fungi</taxon>
        <taxon>Dikarya</taxon>
        <taxon>Ascomycota</taxon>
        <taxon>Pezizomycotina</taxon>
        <taxon>Sordariomycetes</taxon>
        <taxon>Hypocreomycetidae</taxon>
        <taxon>Hypocreales</taxon>
        <taxon>Hypocreaceae</taxon>
        <taxon>Trichoderma</taxon>
    </lineage>
</organism>
<dbReference type="SUPFAM" id="SSF51735">
    <property type="entry name" value="NAD(P)-binding Rossmann-fold domains"/>
    <property type="match status" value="1"/>
</dbReference>
<dbReference type="RefSeq" id="XP_018659043.1">
    <property type="nucleotide sequence ID" value="XM_018807705.1"/>
</dbReference>
<dbReference type="EMBL" id="JPDN02000013">
    <property type="protein sequence ID" value="PON26455.1"/>
    <property type="molecule type" value="Genomic_DNA"/>
</dbReference>
<dbReference type="InterPro" id="IPR000683">
    <property type="entry name" value="Gfo/Idh/MocA-like_OxRdtase_N"/>
</dbReference>
<dbReference type="Gene3D" id="3.30.360.10">
    <property type="entry name" value="Dihydrodipicolinate Reductase, domain 2"/>
    <property type="match status" value="1"/>
</dbReference>
<dbReference type="InterPro" id="IPR036291">
    <property type="entry name" value="NAD(P)-bd_dom_sf"/>
</dbReference>
<dbReference type="GeneID" id="29987788"/>
<dbReference type="Pfam" id="PF01408">
    <property type="entry name" value="GFO_IDH_MocA"/>
    <property type="match status" value="1"/>
</dbReference>
<evidence type="ECO:0000313" key="5">
    <source>
        <dbReference type="Proteomes" id="UP000054821"/>
    </source>
</evidence>
<dbReference type="Gene3D" id="3.40.50.720">
    <property type="entry name" value="NAD(P)-binding Rossmann-like Domain"/>
    <property type="match status" value="1"/>
</dbReference>
<evidence type="ECO:0000313" key="3">
    <source>
        <dbReference type="EMBL" id="PNP45627.1"/>
    </source>
</evidence>
<keyword evidence="5" id="KW-1185">Reference proteome</keyword>
<dbReference type="OrthoDB" id="64915at2759"/>
<sequence length="378" mass="40875">MAPTRVGIIGLGAKEAGLVAVGSWAASALLPSFLNSPYYEITAVCNSSVESSQRSIDFHKLGPKVKAYGTPEDIANDPNVDLVAVSINVGHHYVVTKPALLAKKQVFVEWPLGANTTEAEELTQLAKDANLKTVIGTQFLSDPAFAKLKEIVDSGVLGKITSTEAHIAPNYGPPDVWGADATYYLDLKTGGNEFHIAMAHFLAGLLHVLGDFATVKASFATQYPTVKLINTSTGEIVSPSYPRKAPEHMFVHGVLNNGALASVNYRRSPHAIGKPTQWVISGTEGEIEFTIEGPMLQMGSHKREIRIKTAKDGNEARVVAWETETKTPAHVEGVAFPGQNTAYLFEDFAQGRAPDFESALRLHKLLDRIVKDANPKYD</sequence>
<dbReference type="PANTHER" id="PTHR43708">
    <property type="entry name" value="CONSERVED EXPRESSED OXIDOREDUCTASE (EUROFUNG)"/>
    <property type="match status" value="1"/>
</dbReference>
<evidence type="ECO:0000259" key="1">
    <source>
        <dbReference type="Pfam" id="PF01408"/>
    </source>
</evidence>
<feature type="domain" description="Gfo/Idh/MocA-like oxidoreductase N-terminal" evidence="1">
    <location>
        <begin position="21"/>
        <end position="133"/>
    </location>
</feature>
<reference evidence="3 6" key="2">
    <citation type="submission" date="2017-02" db="EMBL/GenBank/DDBJ databases">
        <title>Genomes of Trichoderma spp. with biocontrol activity.</title>
        <authorList>
            <person name="Gardiner D."/>
            <person name="Kazan K."/>
            <person name="Vos C."/>
            <person name="Harvey P."/>
        </authorList>
    </citation>
    <scope>NUCLEOTIDE SEQUENCE [LARGE SCALE GENOMIC DNA]</scope>
    <source>
        <strain evidence="3 6">A5MH</strain>
    </source>
</reference>
<protein>
    <submittedName>
        <fullName evidence="4">Oxidoreductase family protein</fullName>
    </submittedName>
</protein>
<reference evidence="4 5" key="1">
    <citation type="journal article" date="2016" name="Genome Announc.">
        <title>Draft Whole-Genome Sequence of Trichoderma gamsii T6085, a Promising Biocontrol Agent of Fusarium Head Blight on Wheat.</title>
        <authorList>
            <person name="Baroncelli R."/>
            <person name="Zapparata A."/>
            <person name="Piaggeschi G."/>
            <person name="Sarrocco S."/>
            <person name="Vannacci G."/>
        </authorList>
    </citation>
    <scope>NUCLEOTIDE SEQUENCE [LARGE SCALE GENOMIC DNA]</scope>
    <source>
        <strain evidence="4 5">T6085</strain>
    </source>
</reference>
<dbReference type="GO" id="GO:0000166">
    <property type="term" value="F:nucleotide binding"/>
    <property type="evidence" value="ECO:0007669"/>
    <property type="project" value="InterPro"/>
</dbReference>
<name>A0A0W7VH92_9HYPO</name>
<proteinExistence type="predicted"/>
<dbReference type="STRING" id="398673.A0A0W7VH92"/>
<feature type="domain" description="Gal80p-like C-terminal" evidence="2">
    <location>
        <begin position="143"/>
        <end position="289"/>
    </location>
</feature>
<accession>A0A0W7VH92</accession>
<dbReference type="Proteomes" id="UP000236546">
    <property type="component" value="Unassembled WGS sequence"/>
</dbReference>
<dbReference type="SUPFAM" id="SSF55347">
    <property type="entry name" value="Glyceraldehyde-3-phosphate dehydrogenase-like, C-terminal domain"/>
    <property type="match status" value="1"/>
</dbReference>
<dbReference type="InterPro" id="IPR051317">
    <property type="entry name" value="Gfo/Idh/MocA_oxidoreduct"/>
</dbReference>